<dbReference type="PANTHER" id="PTHR42899:SF1">
    <property type="entry name" value="SPERMATOGENESIS-ASSOCIATED PROTEIN 20"/>
    <property type="match status" value="1"/>
</dbReference>
<dbReference type="RefSeq" id="WP_011416165.1">
    <property type="nucleotide sequence ID" value="NC_007759.1"/>
</dbReference>
<keyword evidence="2" id="KW-0418">Kinase</keyword>
<dbReference type="eggNOG" id="COG1331">
    <property type="taxonomic scope" value="Bacteria"/>
</dbReference>
<evidence type="ECO:0000313" key="3">
    <source>
        <dbReference type="Proteomes" id="UP000001933"/>
    </source>
</evidence>
<dbReference type="Gene3D" id="3.40.30.10">
    <property type="entry name" value="Glutaredoxin"/>
    <property type="match status" value="1"/>
</dbReference>
<dbReference type="InterPro" id="IPR036249">
    <property type="entry name" value="Thioredoxin-like_sf"/>
</dbReference>
<dbReference type="Gene3D" id="1.50.10.10">
    <property type="match status" value="1"/>
</dbReference>
<dbReference type="STRING" id="56780.SYN_01448"/>
<dbReference type="GO" id="GO:0005975">
    <property type="term" value="P:carbohydrate metabolic process"/>
    <property type="evidence" value="ECO:0007669"/>
    <property type="project" value="InterPro"/>
</dbReference>
<dbReference type="OrthoDB" id="9762614at2"/>
<dbReference type="PANTHER" id="PTHR42899">
    <property type="entry name" value="SPERMATOGENESIS-ASSOCIATED PROTEIN 20"/>
    <property type="match status" value="1"/>
</dbReference>
<dbReference type="HOGENOM" id="CLU_014051_4_1_7"/>
<dbReference type="InterPro" id="IPR008928">
    <property type="entry name" value="6-hairpin_glycosidase_sf"/>
</dbReference>
<dbReference type="SUPFAM" id="SSF52833">
    <property type="entry name" value="Thioredoxin-like"/>
    <property type="match status" value="1"/>
</dbReference>
<evidence type="ECO:0000259" key="1">
    <source>
        <dbReference type="Pfam" id="PF03190"/>
    </source>
</evidence>
<dbReference type="EMBL" id="CP000252">
    <property type="protein sequence ID" value="ABC76131.1"/>
    <property type="molecule type" value="Genomic_DNA"/>
</dbReference>
<evidence type="ECO:0000313" key="2">
    <source>
        <dbReference type="EMBL" id="ABC76131.1"/>
    </source>
</evidence>
<dbReference type="KEGG" id="sat:SYN_01448"/>
<dbReference type="Proteomes" id="UP000001933">
    <property type="component" value="Chromosome"/>
</dbReference>
<keyword evidence="3" id="KW-1185">Reference proteome</keyword>
<dbReference type="InterPro" id="IPR024705">
    <property type="entry name" value="Ssp411"/>
</dbReference>
<protein>
    <submittedName>
        <fullName evidence="2">Thymidylate kinase</fullName>
        <ecNumber evidence="2">2.7.4.9</ecNumber>
    </submittedName>
</protein>
<reference evidence="2 3" key="1">
    <citation type="journal article" date="2007" name="Proc. Natl. Acad. Sci. U.S.A.">
        <title>The genome of Syntrophus aciditrophicus: life at the thermodynamic limit of microbial growth.</title>
        <authorList>
            <person name="McInerney M.J."/>
            <person name="Rohlin L."/>
            <person name="Mouttaki H."/>
            <person name="Kim U."/>
            <person name="Krupp R.S."/>
            <person name="Rios-Hernandez L."/>
            <person name="Sieber J."/>
            <person name="Struchtemeyer C.G."/>
            <person name="Bhattacharyya A."/>
            <person name="Campbell J.W."/>
            <person name="Gunsalus R.P."/>
        </authorList>
    </citation>
    <scope>NUCLEOTIDE SEQUENCE [LARGE SCALE GENOMIC DNA]</scope>
    <source>
        <strain evidence="2 3">SB</strain>
    </source>
</reference>
<accession>Q2LQ60</accession>
<dbReference type="InterPro" id="IPR004879">
    <property type="entry name" value="Ssp411-like_TRX"/>
</dbReference>
<feature type="domain" description="Spermatogenesis-associated protein 20-like TRX" evidence="1">
    <location>
        <begin position="13"/>
        <end position="174"/>
    </location>
</feature>
<dbReference type="EC" id="2.7.4.9" evidence="2"/>
<organism evidence="2 3">
    <name type="scientific">Syntrophus aciditrophicus (strain SB)</name>
    <dbReference type="NCBI Taxonomy" id="56780"/>
    <lineage>
        <taxon>Bacteria</taxon>
        <taxon>Pseudomonadati</taxon>
        <taxon>Thermodesulfobacteriota</taxon>
        <taxon>Syntrophia</taxon>
        <taxon>Syntrophales</taxon>
        <taxon>Syntrophaceae</taxon>
        <taxon>Syntrophus</taxon>
    </lineage>
</organism>
<dbReference type="SUPFAM" id="SSF48208">
    <property type="entry name" value="Six-hairpin glycosidases"/>
    <property type="match status" value="1"/>
</dbReference>
<gene>
    <name evidence="2" type="ORF">SYN_01448</name>
</gene>
<dbReference type="Pfam" id="PF03190">
    <property type="entry name" value="Thioredox_DsbH"/>
    <property type="match status" value="1"/>
</dbReference>
<dbReference type="GO" id="GO:0004798">
    <property type="term" value="F:dTMP kinase activity"/>
    <property type="evidence" value="ECO:0007669"/>
    <property type="project" value="UniProtKB-EC"/>
</dbReference>
<dbReference type="InParanoid" id="Q2LQ60"/>
<dbReference type="CDD" id="cd02955">
    <property type="entry name" value="SSP411"/>
    <property type="match status" value="1"/>
</dbReference>
<keyword evidence="2" id="KW-0808">Transferase</keyword>
<sequence>MTDSTRSTGSFRNRLQQEKSPYLLQHASNPVDWYPWGEEAFEKARREDKPIFLSIGYSTCHWCHVMAHESFENEEVARLLNESFISIKVDREERPDIDKLYMAVCQLLTGGGGWPLTILMTPDRRPFYAGTYIPRESRSGMVGMLVLIPGLSEVWRKERNRILETAGEITTALQGMDQGGPGELPLDRVLHEAYDDLRRRFDARYGGFDSAPKFPMAQHSFFLLRYGRRQENSQALAIVEKTLQSMRRGGIYDAVGFGFHRYSTDAQWRLPHFEKMLYDQALLAMAYTEAFQAAGQSLYKKTAREILTYVLRDMTAPEGGFYSAEDADTAGEEGAFYLWTAEELRQVLPTEEAELMIRVYAIPEGGKPSVLHCSSSYPELSVDLDLPEERLLERLESARQKLFLQRAKRIRPLRDDKILTDWNGLMIAAMARAAAVFEEPVYLQAAREAVRFILENLRDPRGRLLHRWREGEAAMPAVLDDYAFLIWGLIEAYEATFDANLLQTALSLDEELTAHFWDNASGGYFYTPDDGESLLVRQKESYDGAIPSGNSVAMLNLLRLSRLTGQAGLEERAVATAQAFADSIRSLSAAHTSFMVALDYLAGPSAEVVIAGSPEGTDTRDMLRELRRAFLPHVTVLLIPDEGEKGMLAGVAEFTGGMTRIDGRATAYVCRNFSCRKPTTDPAEMTTLLRE</sequence>
<dbReference type="InterPro" id="IPR012341">
    <property type="entry name" value="6hp_glycosidase-like_sf"/>
</dbReference>
<dbReference type="AlphaFoldDB" id="Q2LQ60"/>
<proteinExistence type="predicted"/>
<name>Q2LQ60_SYNAS</name>
<dbReference type="PIRSF" id="PIRSF006402">
    <property type="entry name" value="UCP006402_thioredoxin"/>
    <property type="match status" value="1"/>
</dbReference>